<keyword evidence="3" id="KW-0813">Transport</keyword>
<protein>
    <recommendedName>
        <fullName evidence="15">Glutathione import ATP-binding protein GsiA</fullName>
        <ecNumber evidence="14">7.4.2.10</ecNumber>
    </recommendedName>
</protein>
<evidence type="ECO:0000256" key="6">
    <source>
        <dbReference type="ARBA" id="ARBA00022737"/>
    </source>
</evidence>
<dbReference type="Proteomes" id="UP000198210">
    <property type="component" value="Chromosome I"/>
</dbReference>
<evidence type="ECO:0000256" key="4">
    <source>
        <dbReference type="ARBA" id="ARBA00022475"/>
    </source>
</evidence>
<evidence type="ECO:0000256" key="16">
    <source>
        <dbReference type="ARBA" id="ARBA00047640"/>
    </source>
</evidence>
<comment type="function">
    <text evidence="12">Part of the ABC transporter complex GsiABCD involved in glutathione import. Responsible for energy coupling to the transport system.</text>
</comment>
<dbReference type="PANTHER" id="PTHR43776">
    <property type="entry name" value="TRANSPORT ATP-BINDING PROTEIN"/>
    <property type="match status" value="1"/>
</dbReference>
<keyword evidence="11" id="KW-0472">Membrane</keyword>
<dbReference type="GO" id="GO:0005524">
    <property type="term" value="F:ATP binding"/>
    <property type="evidence" value="ECO:0007669"/>
    <property type="project" value="UniProtKB-KW"/>
</dbReference>
<evidence type="ECO:0000256" key="7">
    <source>
        <dbReference type="ARBA" id="ARBA00022741"/>
    </source>
</evidence>
<evidence type="ECO:0000256" key="14">
    <source>
        <dbReference type="ARBA" id="ARBA00039050"/>
    </source>
</evidence>
<dbReference type="AlphaFoldDB" id="A0A1C5IP78"/>
<evidence type="ECO:0000256" key="15">
    <source>
        <dbReference type="ARBA" id="ARBA00041187"/>
    </source>
</evidence>
<evidence type="ECO:0000259" key="17">
    <source>
        <dbReference type="PROSITE" id="PS50893"/>
    </source>
</evidence>
<evidence type="ECO:0000256" key="5">
    <source>
        <dbReference type="ARBA" id="ARBA00022519"/>
    </source>
</evidence>
<dbReference type="GO" id="GO:0016887">
    <property type="term" value="F:ATP hydrolysis activity"/>
    <property type="evidence" value="ECO:0007669"/>
    <property type="project" value="InterPro"/>
</dbReference>
<keyword evidence="10" id="KW-1278">Translocase</keyword>
<proteinExistence type="inferred from homology"/>
<dbReference type="InterPro" id="IPR050319">
    <property type="entry name" value="ABC_transp_ATP-bind"/>
</dbReference>
<dbReference type="GO" id="GO:0055085">
    <property type="term" value="P:transmembrane transport"/>
    <property type="evidence" value="ECO:0007669"/>
    <property type="project" value="UniProtKB-ARBA"/>
</dbReference>
<evidence type="ECO:0000256" key="13">
    <source>
        <dbReference type="ARBA" id="ARBA00038416"/>
    </source>
</evidence>
<keyword evidence="5" id="KW-0997">Cell inner membrane</keyword>
<dbReference type="PROSITE" id="PS00211">
    <property type="entry name" value="ABC_TRANSPORTER_1"/>
    <property type="match status" value="1"/>
</dbReference>
<evidence type="ECO:0000256" key="12">
    <source>
        <dbReference type="ARBA" id="ARBA00037530"/>
    </source>
</evidence>
<feature type="domain" description="ABC transporter" evidence="17">
    <location>
        <begin position="8"/>
        <end position="258"/>
    </location>
</feature>
<comment type="catalytic activity">
    <reaction evidence="16">
        <text>glutathione(out) + ATP + H2O = glutathione(in) + ADP + phosphate + H(+)</text>
        <dbReference type="Rhea" id="RHEA:29791"/>
        <dbReference type="ChEBI" id="CHEBI:15377"/>
        <dbReference type="ChEBI" id="CHEBI:15378"/>
        <dbReference type="ChEBI" id="CHEBI:30616"/>
        <dbReference type="ChEBI" id="CHEBI:43474"/>
        <dbReference type="ChEBI" id="CHEBI:57925"/>
        <dbReference type="ChEBI" id="CHEBI:456216"/>
        <dbReference type="EC" id="7.4.2.10"/>
    </reaction>
</comment>
<evidence type="ECO:0000256" key="8">
    <source>
        <dbReference type="ARBA" id="ARBA00022801"/>
    </source>
</evidence>
<evidence type="ECO:0000256" key="11">
    <source>
        <dbReference type="ARBA" id="ARBA00023136"/>
    </source>
</evidence>
<name>A0A1C5IP78_9ACTN</name>
<keyword evidence="4" id="KW-1003">Cell membrane</keyword>
<dbReference type="NCBIfam" id="TIGR01727">
    <property type="entry name" value="oligo_HPY"/>
    <property type="match status" value="1"/>
</dbReference>
<comment type="similarity">
    <text evidence="13">Belongs to the ABC transporter superfamily. Glutathione importer (TC 3.A.1.5.11) family.</text>
</comment>
<keyword evidence="6" id="KW-0677">Repeat</keyword>
<dbReference type="GO" id="GO:0015833">
    <property type="term" value="P:peptide transport"/>
    <property type="evidence" value="ECO:0007669"/>
    <property type="project" value="InterPro"/>
</dbReference>
<gene>
    <name evidence="18" type="ORF">GA0074704_3615</name>
</gene>
<reference evidence="18 19" key="1">
    <citation type="submission" date="2016-06" db="EMBL/GenBank/DDBJ databases">
        <authorList>
            <person name="Kjaerup R.B."/>
            <person name="Dalgaard T.S."/>
            <person name="Juul-Madsen H.R."/>
        </authorList>
    </citation>
    <scope>NUCLEOTIDE SEQUENCE [LARGE SCALE GENOMIC DNA]</scope>
    <source>
        <strain evidence="18 19">DSM 45097</strain>
    </source>
</reference>
<dbReference type="FunFam" id="3.40.50.300:FF:000016">
    <property type="entry name" value="Oligopeptide ABC transporter ATP-binding component"/>
    <property type="match status" value="1"/>
</dbReference>
<dbReference type="EC" id="7.4.2.10" evidence="14"/>
<sequence>MSEPTPVLRLRDLHVDYRLAGGLFSGGRRVRAVAGVDLTVPAASTVGIVGESGCGKSTLARTIVGLLPPARGQVLLGDVDLATAPRATRRRLRPDVQMVFQDPYASLNPWMSVRDLISEPWQIHPGIVPRERWDAEVDRLLELVGLRTSQRGLRPHQFSGGQRQRICIARALAVRPKVIVCDEAVSALDVSIRAQILNLLREVQDETGVSYVFVSHDLGVVRHVADTVAVMYLGRFVEQGRTDEVFGAPAHPYTQALLSAAPAVDDWRNDRPEEIVLGGEVPSPLSPPSGCRFRTRCPKAETTCAQVEPELTERAAGHRVACHFAEADARYGIAG</sequence>
<dbReference type="InterPro" id="IPR027417">
    <property type="entry name" value="P-loop_NTPase"/>
</dbReference>
<dbReference type="Pfam" id="PF08352">
    <property type="entry name" value="oligo_HPY"/>
    <property type="match status" value="1"/>
</dbReference>
<dbReference type="InterPro" id="IPR017871">
    <property type="entry name" value="ABC_transporter-like_CS"/>
</dbReference>
<organism evidence="18 19">
    <name type="scientific">Micromonospora siamensis</name>
    <dbReference type="NCBI Taxonomy" id="299152"/>
    <lineage>
        <taxon>Bacteria</taxon>
        <taxon>Bacillati</taxon>
        <taxon>Actinomycetota</taxon>
        <taxon>Actinomycetes</taxon>
        <taxon>Micromonosporales</taxon>
        <taxon>Micromonosporaceae</taxon>
        <taxon>Micromonospora</taxon>
    </lineage>
</organism>
<dbReference type="SMART" id="SM00382">
    <property type="entry name" value="AAA"/>
    <property type="match status" value="1"/>
</dbReference>
<evidence type="ECO:0000256" key="10">
    <source>
        <dbReference type="ARBA" id="ARBA00022967"/>
    </source>
</evidence>
<dbReference type="RefSeq" id="WP_088971589.1">
    <property type="nucleotide sequence ID" value="NZ_JBHLYF010000043.1"/>
</dbReference>
<keyword evidence="7" id="KW-0547">Nucleotide-binding</keyword>
<evidence type="ECO:0000256" key="3">
    <source>
        <dbReference type="ARBA" id="ARBA00022448"/>
    </source>
</evidence>
<dbReference type="CDD" id="cd03257">
    <property type="entry name" value="ABC_NikE_OppD_transporters"/>
    <property type="match status" value="1"/>
</dbReference>
<dbReference type="Pfam" id="PF00005">
    <property type="entry name" value="ABC_tran"/>
    <property type="match status" value="1"/>
</dbReference>
<dbReference type="PANTHER" id="PTHR43776:SF15">
    <property type="entry name" value="GLUTATHIONE IMPORT ATP-BINDING PROTEIN GSIA"/>
    <property type="match status" value="1"/>
</dbReference>
<evidence type="ECO:0000313" key="18">
    <source>
        <dbReference type="EMBL" id="SCG59596.1"/>
    </source>
</evidence>
<evidence type="ECO:0000256" key="2">
    <source>
        <dbReference type="ARBA" id="ARBA00011469"/>
    </source>
</evidence>
<dbReference type="SUPFAM" id="SSF52540">
    <property type="entry name" value="P-loop containing nucleoside triphosphate hydrolases"/>
    <property type="match status" value="1"/>
</dbReference>
<comment type="subunit">
    <text evidence="2">The complex is composed of two ATP-binding proteins (GsiA), two transmembrane proteins (GsiC and GsiD) and a solute-binding protein (GsiB).</text>
</comment>
<comment type="subcellular location">
    <subcellularLocation>
        <location evidence="1">Cell inner membrane</location>
    </subcellularLocation>
</comment>
<evidence type="ECO:0000256" key="1">
    <source>
        <dbReference type="ARBA" id="ARBA00004533"/>
    </source>
</evidence>
<dbReference type="EMBL" id="LT607751">
    <property type="protein sequence ID" value="SCG59596.1"/>
    <property type="molecule type" value="Genomic_DNA"/>
</dbReference>
<keyword evidence="19" id="KW-1185">Reference proteome</keyword>
<keyword evidence="8" id="KW-0378">Hydrolase</keyword>
<dbReference type="GO" id="GO:0005886">
    <property type="term" value="C:plasma membrane"/>
    <property type="evidence" value="ECO:0007669"/>
    <property type="project" value="UniProtKB-SubCell"/>
</dbReference>
<dbReference type="InterPro" id="IPR003593">
    <property type="entry name" value="AAA+_ATPase"/>
</dbReference>
<dbReference type="InterPro" id="IPR003439">
    <property type="entry name" value="ABC_transporter-like_ATP-bd"/>
</dbReference>
<evidence type="ECO:0000256" key="9">
    <source>
        <dbReference type="ARBA" id="ARBA00022840"/>
    </source>
</evidence>
<keyword evidence="9 18" id="KW-0067">ATP-binding</keyword>
<accession>A0A1C5IP78</accession>
<dbReference type="Gene3D" id="3.40.50.300">
    <property type="entry name" value="P-loop containing nucleotide triphosphate hydrolases"/>
    <property type="match status" value="1"/>
</dbReference>
<dbReference type="InterPro" id="IPR013563">
    <property type="entry name" value="Oligopep_ABC_C"/>
</dbReference>
<evidence type="ECO:0000313" key="19">
    <source>
        <dbReference type="Proteomes" id="UP000198210"/>
    </source>
</evidence>
<dbReference type="PROSITE" id="PS50893">
    <property type="entry name" value="ABC_TRANSPORTER_2"/>
    <property type="match status" value="1"/>
</dbReference>